<evidence type="ECO:0000313" key="2">
    <source>
        <dbReference type="Proteomes" id="UP000578531"/>
    </source>
</evidence>
<organism evidence="1 2">
    <name type="scientific">Letharia columbiana</name>
    <dbReference type="NCBI Taxonomy" id="112416"/>
    <lineage>
        <taxon>Eukaryota</taxon>
        <taxon>Fungi</taxon>
        <taxon>Dikarya</taxon>
        <taxon>Ascomycota</taxon>
        <taxon>Pezizomycotina</taxon>
        <taxon>Lecanoromycetes</taxon>
        <taxon>OSLEUM clade</taxon>
        <taxon>Lecanoromycetidae</taxon>
        <taxon>Lecanorales</taxon>
        <taxon>Lecanorineae</taxon>
        <taxon>Parmeliaceae</taxon>
        <taxon>Letharia</taxon>
    </lineage>
</organism>
<keyword evidence="2" id="KW-1185">Reference proteome</keyword>
<dbReference type="Proteomes" id="UP000578531">
    <property type="component" value="Unassembled WGS sequence"/>
</dbReference>
<dbReference type="AlphaFoldDB" id="A0A8H6FZW8"/>
<evidence type="ECO:0008006" key="3">
    <source>
        <dbReference type="Google" id="ProtNLM"/>
    </source>
</evidence>
<dbReference type="EMBL" id="JACCJC010000012">
    <property type="protein sequence ID" value="KAF6237888.1"/>
    <property type="molecule type" value="Genomic_DNA"/>
</dbReference>
<comment type="caution">
    <text evidence="1">The sequence shown here is derived from an EMBL/GenBank/DDBJ whole genome shotgun (WGS) entry which is preliminary data.</text>
</comment>
<dbReference type="OrthoDB" id="4021778at2759"/>
<dbReference type="GeneID" id="59285754"/>
<gene>
    <name evidence="1" type="ORF">HO173_004089</name>
</gene>
<name>A0A8H6FZW8_9LECA</name>
<dbReference type="RefSeq" id="XP_037167206.1">
    <property type="nucleotide sequence ID" value="XM_037306013.1"/>
</dbReference>
<evidence type="ECO:0000313" key="1">
    <source>
        <dbReference type="EMBL" id="KAF6237888.1"/>
    </source>
</evidence>
<sequence length="505" mass="56139">MARAINHEILLARNVQSLSFFPLLRAYGLAYVSTTAPRLLKLLLLLYRKKSARGNIFASIYSVLAGSFAVRRFPTFCAALVGGYTFLQWLLRLLFDYASIPSMGRKVPSKRLRNASHAASRFLAAVISAWFSLDLLNYKAIAKVDRKKSKQAAQDQQRHVVNDTGPTLQTAKILDSKISQASPPVLAGKTVDLTLLTVTRALDSLVVNLCRRSHPSLANTASASSTLTAISRYADTFVFALSSGTVMWAWFYLPDRLPRAYNKWIGEAAQVDHRLIDVLRKAHAGEFIYGEDTGQAHILQGMCSDYGWPLAWGDPVKTTPIPCEIVHMGTGPSCHWHAAVRFSRAFQFALATNLPLQLLVKARNPSFRAFRRACEEAVRSSAFLGAFVGLFYYGVCLSRTRLGPRIFSRETITPMMWDSGLCVGTGCVLCGWSTLIEAEKRRMELALFVAPRALATLFPRDYNANHFWKEKAAFSLSTAVLFTLAHEDSSRVRGVLGRLIHLVLQ</sequence>
<dbReference type="PANTHER" id="PTHR12459">
    <property type="entry name" value="TRANSMEMBRANE PROTEIN 135-RELATED"/>
    <property type="match status" value="1"/>
</dbReference>
<accession>A0A8H6FZW8</accession>
<reference evidence="1 2" key="1">
    <citation type="journal article" date="2020" name="Genomics">
        <title>Complete, high-quality genomes from long-read metagenomic sequencing of two wolf lichen thalli reveals enigmatic genome architecture.</title>
        <authorList>
            <person name="McKenzie S.K."/>
            <person name="Walston R.F."/>
            <person name="Allen J.L."/>
        </authorList>
    </citation>
    <scope>NUCLEOTIDE SEQUENCE [LARGE SCALE GENOMIC DNA]</scope>
    <source>
        <strain evidence="1">WasteWater2</strain>
    </source>
</reference>
<protein>
    <recommendedName>
        <fullName evidence="3">Integral membrane protein</fullName>
    </recommendedName>
</protein>
<dbReference type="PANTHER" id="PTHR12459:SF15">
    <property type="entry name" value="TRANSMEMBRANE PROTEIN 135"/>
    <property type="match status" value="1"/>
</dbReference>
<proteinExistence type="predicted"/>
<dbReference type="InterPro" id="IPR026749">
    <property type="entry name" value="Tmem135"/>
</dbReference>